<protein>
    <recommendedName>
        <fullName evidence="1">ZP domain-containing protein</fullName>
    </recommendedName>
</protein>
<name>A0A0L8IH93_OCTBM</name>
<gene>
    <name evidence="2" type="ORF">OCBIM_22031179mg</name>
</gene>
<reference evidence="2" key="1">
    <citation type="submission" date="2015-07" db="EMBL/GenBank/DDBJ databases">
        <title>MeaNS - Measles Nucleotide Surveillance Program.</title>
        <authorList>
            <person name="Tran T."/>
            <person name="Druce J."/>
        </authorList>
    </citation>
    <scope>NUCLEOTIDE SEQUENCE</scope>
    <source>
        <strain evidence="2">UCB-OBI-ISO-001</strain>
        <tissue evidence="2">Gonad</tissue>
    </source>
</reference>
<dbReference type="KEGG" id="obi:106880446"/>
<dbReference type="InterPro" id="IPR001507">
    <property type="entry name" value="ZP_dom"/>
</dbReference>
<dbReference type="EMBL" id="KQ415722">
    <property type="protein sequence ID" value="KOG00823.1"/>
    <property type="molecule type" value="Genomic_DNA"/>
</dbReference>
<feature type="domain" description="ZP" evidence="1">
    <location>
        <begin position="1"/>
        <end position="249"/>
    </location>
</feature>
<dbReference type="InterPro" id="IPR057371">
    <property type="entry name" value="VERL_C"/>
</dbReference>
<evidence type="ECO:0000313" key="2">
    <source>
        <dbReference type="EMBL" id="KOG00823.1"/>
    </source>
</evidence>
<proteinExistence type="predicted"/>
<organism evidence="2">
    <name type="scientific">Octopus bimaculoides</name>
    <name type="common">California two-spotted octopus</name>
    <dbReference type="NCBI Taxonomy" id="37653"/>
    <lineage>
        <taxon>Eukaryota</taxon>
        <taxon>Metazoa</taxon>
        <taxon>Spiralia</taxon>
        <taxon>Lophotrochozoa</taxon>
        <taxon>Mollusca</taxon>
        <taxon>Cephalopoda</taxon>
        <taxon>Coleoidea</taxon>
        <taxon>Octopodiformes</taxon>
        <taxon>Octopoda</taxon>
        <taxon>Incirrata</taxon>
        <taxon>Octopodidae</taxon>
        <taxon>Octopus</taxon>
    </lineage>
</organism>
<evidence type="ECO:0000259" key="1">
    <source>
        <dbReference type="PROSITE" id="PS51034"/>
    </source>
</evidence>
<dbReference type="OMA" id="YECVESI"/>
<sequence length="249" mass="28971">MDNINVKVKCNNMIALTSDLDLYVVARCRNGVHRYYRHRDEYQLTIPICQKSCSRYTCHMMQRGNIREYYVRLQVSTKQSRILRKGYIVRCSFARYGKAKAKTIVYLTGARKNVTRYVATRIGTKKRVNLMMRLKDSRGRTVTKLTTAKKRVRLVSEMNDSNGTKNIVIRNCFAKARRKRILLLRNGCGTGKVFKTKQGFINRGNRIESPFFKIHRHKGKTAVDTFYCTFKICKSHCHIINSCKAARGH</sequence>
<dbReference type="Pfam" id="PF25272">
    <property type="entry name" value="VERL_C"/>
    <property type="match status" value="1"/>
</dbReference>
<dbReference type="PROSITE" id="PS51034">
    <property type="entry name" value="ZP_2"/>
    <property type="match status" value="1"/>
</dbReference>
<dbReference type="AlphaFoldDB" id="A0A0L8IH93"/>
<accession>A0A0L8IH93</accession>